<dbReference type="AlphaFoldDB" id="A0A8J6LE69"/>
<evidence type="ECO:0000256" key="2">
    <source>
        <dbReference type="SAM" id="Phobius"/>
    </source>
</evidence>
<keyword evidence="2" id="KW-1133">Transmembrane helix</keyword>
<evidence type="ECO:0000313" key="4">
    <source>
        <dbReference type="Proteomes" id="UP000719412"/>
    </source>
</evidence>
<evidence type="ECO:0000313" key="3">
    <source>
        <dbReference type="EMBL" id="KAH0817940.1"/>
    </source>
</evidence>
<keyword evidence="2" id="KW-0812">Transmembrane</keyword>
<accession>A0A8J6LE69</accession>
<keyword evidence="4" id="KW-1185">Reference proteome</keyword>
<proteinExistence type="predicted"/>
<reference evidence="3" key="1">
    <citation type="journal article" date="2020" name="J Insects Food Feed">
        <title>The yellow mealworm (Tenebrio molitor) genome: a resource for the emerging insects as food and feed industry.</title>
        <authorList>
            <person name="Eriksson T."/>
            <person name="Andere A."/>
            <person name="Kelstrup H."/>
            <person name="Emery V."/>
            <person name="Picard C."/>
        </authorList>
    </citation>
    <scope>NUCLEOTIDE SEQUENCE</scope>
    <source>
        <strain evidence="3">Stoneville</strain>
        <tissue evidence="3">Whole head</tissue>
    </source>
</reference>
<keyword evidence="2" id="KW-0472">Membrane</keyword>
<comment type="caution">
    <text evidence="3">The sequence shown here is derived from an EMBL/GenBank/DDBJ whole genome shotgun (WGS) entry which is preliminary data.</text>
</comment>
<feature type="compositionally biased region" description="Basic and acidic residues" evidence="1">
    <location>
        <begin position="108"/>
        <end position="123"/>
    </location>
</feature>
<feature type="transmembrane region" description="Helical" evidence="2">
    <location>
        <begin position="21"/>
        <end position="44"/>
    </location>
</feature>
<feature type="region of interest" description="Disordered" evidence="1">
    <location>
        <begin position="61"/>
        <end position="142"/>
    </location>
</feature>
<evidence type="ECO:0000256" key="1">
    <source>
        <dbReference type="SAM" id="MobiDB-lite"/>
    </source>
</evidence>
<feature type="compositionally biased region" description="Polar residues" evidence="1">
    <location>
        <begin position="132"/>
        <end position="142"/>
    </location>
</feature>
<sequence length="142" mass="15934">MGRRTGPSRVFVLLMKEEKKYFVVFGIQLSCPSAFVLCALFLIISGGARLKEAPSILISASEESPQPQQHPKARLKYKNMSGRPHGGGEGRTRERGTKANTHKFKIHKYVEGESSRRDDKGPPDRMQYCDITPNTFSLAPRK</sequence>
<reference evidence="3" key="2">
    <citation type="submission" date="2021-08" db="EMBL/GenBank/DDBJ databases">
        <authorList>
            <person name="Eriksson T."/>
        </authorList>
    </citation>
    <scope>NUCLEOTIDE SEQUENCE</scope>
    <source>
        <strain evidence="3">Stoneville</strain>
        <tissue evidence="3">Whole head</tissue>
    </source>
</reference>
<organism evidence="3 4">
    <name type="scientific">Tenebrio molitor</name>
    <name type="common">Yellow mealworm beetle</name>
    <dbReference type="NCBI Taxonomy" id="7067"/>
    <lineage>
        <taxon>Eukaryota</taxon>
        <taxon>Metazoa</taxon>
        <taxon>Ecdysozoa</taxon>
        <taxon>Arthropoda</taxon>
        <taxon>Hexapoda</taxon>
        <taxon>Insecta</taxon>
        <taxon>Pterygota</taxon>
        <taxon>Neoptera</taxon>
        <taxon>Endopterygota</taxon>
        <taxon>Coleoptera</taxon>
        <taxon>Polyphaga</taxon>
        <taxon>Cucujiformia</taxon>
        <taxon>Tenebrionidae</taxon>
        <taxon>Tenebrio</taxon>
    </lineage>
</organism>
<dbReference type="Proteomes" id="UP000719412">
    <property type="component" value="Unassembled WGS sequence"/>
</dbReference>
<gene>
    <name evidence="3" type="ORF">GEV33_004850</name>
</gene>
<name>A0A8J6LE69_TENMO</name>
<dbReference type="EMBL" id="JABDTM020018569">
    <property type="protein sequence ID" value="KAH0817940.1"/>
    <property type="molecule type" value="Genomic_DNA"/>
</dbReference>
<feature type="compositionally biased region" description="Basic and acidic residues" evidence="1">
    <location>
        <begin position="86"/>
        <end position="97"/>
    </location>
</feature>
<protein>
    <submittedName>
        <fullName evidence="3">Uncharacterized protein</fullName>
    </submittedName>
</protein>